<comment type="caution">
    <text evidence="1">The sequence shown here is derived from an EMBL/GenBank/DDBJ whole genome shotgun (WGS) entry which is preliminary data.</text>
</comment>
<proteinExistence type="predicted"/>
<protein>
    <submittedName>
        <fullName evidence="1">Uncharacterized protein</fullName>
    </submittedName>
</protein>
<organism evidence="1 2">
    <name type="scientific">Mycena albidolilacea</name>
    <dbReference type="NCBI Taxonomy" id="1033008"/>
    <lineage>
        <taxon>Eukaryota</taxon>
        <taxon>Fungi</taxon>
        <taxon>Dikarya</taxon>
        <taxon>Basidiomycota</taxon>
        <taxon>Agaricomycotina</taxon>
        <taxon>Agaricomycetes</taxon>
        <taxon>Agaricomycetidae</taxon>
        <taxon>Agaricales</taxon>
        <taxon>Marasmiineae</taxon>
        <taxon>Mycenaceae</taxon>
        <taxon>Mycena</taxon>
    </lineage>
</organism>
<dbReference type="AlphaFoldDB" id="A0AAD7A7L6"/>
<accession>A0AAD7A7L6</accession>
<sequence length="358" mass="40074">MVNLVGYILWIRPSSGRLCVDLTAESDCGSPVLLNLLRGDMGRQPLLQPAEDSKIIASMTLTRYHHICWIHLARTCILPITMPVGPEMINCRFSRPESGISTQITFDYEFPTFECGWYFCSQTAVAMEQGWTRIDSAAIGNRNVLRLIISLDNSRLCEAWLAQANHIFKHRGITSDYENYVLVTDIEYQLSVVGQKGAVPPGYLFLCPLPELQSGRCTWLEIPDCIAYWSTDPLGAKRLSADEAEVLGFPSIRTEVEITGQSWCGSVYQGLRHFHHGKGFDPDSQNIARYLQLPLFRVSEALKPSSAYVEETNICGEKEDISRNDQSVSDYLVAQTSVSDNPEIAPHHTYLPTTTGMS</sequence>
<dbReference type="Proteomes" id="UP001218218">
    <property type="component" value="Unassembled WGS sequence"/>
</dbReference>
<dbReference type="EMBL" id="JARIHO010000013">
    <property type="protein sequence ID" value="KAJ7351309.1"/>
    <property type="molecule type" value="Genomic_DNA"/>
</dbReference>
<reference evidence="1" key="1">
    <citation type="submission" date="2023-03" db="EMBL/GenBank/DDBJ databases">
        <title>Massive genome expansion in bonnet fungi (Mycena s.s.) driven by repeated elements and novel gene families across ecological guilds.</title>
        <authorList>
            <consortium name="Lawrence Berkeley National Laboratory"/>
            <person name="Harder C.B."/>
            <person name="Miyauchi S."/>
            <person name="Viragh M."/>
            <person name="Kuo A."/>
            <person name="Thoen E."/>
            <person name="Andreopoulos B."/>
            <person name="Lu D."/>
            <person name="Skrede I."/>
            <person name="Drula E."/>
            <person name="Henrissat B."/>
            <person name="Morin E."/>
            <person name="Kohler A."/>
            <person name="Barry K."/>
            <person name="LaButti K."/>
            <person name="Morin E."/>
            <person name="Salamov A."/>
            <person name="Lipzen A."/>
            <person name="Mereny Z."/>
            <person name="Hegedus B."/>
            <person name="Baldrian P."/>
            <person name="Stursova M."/>
            <person name="Weitz H."/>
            <person name="Taylor A."/>
            <person name="Grigoriev I.V."/>
            <person name="Nagy L.G."/>
            <person name="Martin F."/>
            <person name="Kauserud H."/>
        </authorList>
    </citation>
    <scope>NUCLEOTIDE SEQUENCE</scope>
    <source>
        <strain evidence="1">CBHHK002</strain>
    </source>
</reference>
<name>A0AAD7A7L6_9AGAR</name>
<evidence type="ECO:0000313" key="2">
    <source>
        <dbReference type="Proteomes" id="UP001218218"/>
    </source>
</evidence>
<evidence type="ECO:0000313" key="1">
    <source>
        <dbReference type="EMBL" id="KAJ7351309.1"/>
    </source>
</evidence>
<keyword evidence="2" id="KW-1185">Reference proteome</keyword>
<gene>
    <name evidence="1" type="ORF">DFH08DRAFT_98306</name>
</gene>